<dbReference type="InterPro" id="IPR025500">
    <property type="entry name" value="DUF4390"/>
</dbReference>
<evidence type="ECO:0000313" key="1">
    <source>
        <dbReference type="EMBL" id="BET24555.1"/>
    </source>
</evidence>
<organism evidence="1 2">
    <name type="scientific">Limnobacter thiooxidans</name>
    <dbReference type="NCBI Taxonomy" id="131080"/>
    <lineage>
        <taxon>Bacteria</taxon>
        <taxon>Pseudomonadati</taxon>
        <taxon>Pseudomonadota</taxon>
        <taxon>Betaproteobacteria</taxon>
        <taxon>Burkholderiales</taxon>
        <taxon>Burkholderiaceae</taxon>
        <taxon>Limnobacter</taxon>
    </lineage>
</organism>
<dbReference type="RefSeq" id="WP_130557199.1">
    <property type="nucleotide sequence ID" value="NZ_AP028947.1"/>
</dbReference>
<accession>A0AA86J5A2</accession>
<evidence type="ECO:0008006" key="3">
    <source>
        <dbReference type="Google" id="ProtNLM"/>
    </source>
</evidence>
<protein>
    <recommendedName>
        <fullName evidence="3">DUF4390 domain-containing protein</fullName>
    </recommendedName>
</protein>
<dbReference type="KEGG" id="lto:RGQ30_00560"/>
<dbReference type="AlphaFoldDB" id="A0AA86J5A2"/>
<proteinExistence type="predicted"/>
<reference evidence="1 2" key="1">
    <citation type="submission" date="2023-10" db="EMBL/GenBank/DDBJ databases">
        <title>Complete Genome Sequence of Limnobacter thiooxidans CS-K2T, Isolated from freshwater lake sediments in Bavaria, Germany.</title>
        <authorList>
            <person name="Naruki M."/>
            <person name="Watanabe A."/>
            <person name="Warashina T."/>
            <person name="Morita T."/>
            <person name="Arakawa K."/>
        </authorList>
    </citation>
    <scope>NUCLEOTIDE SEQUENCE [LARGE SCALE GENOMIC DNA]</scope>
    <source>
        <strain evidence="1 2">CS-K2</strain>
    </source>
</reference>
<sequence>MKPSQARPLYWSRMLQALLGLILLGNLVLAFAQQDSVTKVTAVKLEPTRPPAEAGWSLAAEFNIQLGHKLREAVDRGLPLQFAVDFELTRPRWYWVDEQVISTTYPYNLSYNALTRTYRLITPSSTYNAPTLEDVMQHMVKIKDWSVIPRDRIAIGEPYVAHVRFRLLLTELPKPFQISALVNSEWDLSSEWLTFEFTPRREALK</sequence>
<dbReference type="Pfam" id="PF14334">
    <property type="entry name" value="DUF4390"/>
    <property type="match status" value="1"/>
</dbReference>
<name>A0AA86J5A2_9BURK</name>
<dbReference type="Proteomes" id="UP001329151">
    <property type="component" value="Chromosome"/>
</dbReference>
<dbReference type="EMBL" id="AP028947">
    <property type="protein sequence ID" value="BET24555.1"/>
    <property type="molecule type" value="Genomic_DNA"/>
</dbReference>
<keyword evidence="2" id="KW-1185">Reference proteome</keyword>
<evidence type="ECO:0000313" key="2">
    <source>
        <dbReference type="Proteomes" id="UP001329151"/>
    </source>
</evidence>
<gene>
    <name evidence="1" type="ORF">RGQ30_00560</name>
</gene>